<keyword evidence="2" id="KW-0963">Cytoplasm</keyword>
<keyword evidence="4" id="KW-0418">Kinase</keyword>
<dbReference type="Gene3D" id="3.90.1200.10">
    <property type="match status" value="1"/>
</dbReference>
<dbReference type="EC" id="2.7.1.81" evidence="7"/>
<comment type="subcellular location">
    <subcellularLocation>
        <location evidence="1">Cytoplasm</location>
    </subcellularLocation>
</comment>
<dbReference type="Proteomes" id="UP000032668">
    <property type="component" value="Unassembled WGS sequence"/>
</dbReference>
<comment type="caution">
    <text evidence="10">The sequence shown here is derived from an EMBL/GenBank/DDBJ whole genome shotgun (WGS) entry which is preliminary data.</text>
</comment>
<keyword evidence="10" id="KW-0032">Aminotransferase</keyword>
<organism evidence="10 11">
    <name type="scientific">Acidocella aminolytica 101 = DSM 11237</name>
    <dbReference type="NCBI Taxonomy" id="1120923"/>
    <lineage>
        <taxon>Bacteria</taxon>
        <taxon>Pseudomonadati</taxon>
        <taxon>Pseudomonadota</taxon>
        <taxon>Alphaproteobacteria</taxon>
        <taxon>Acetobacterales</taxon>
        <taxon>Acidocellaceae</taxon>
        <taxon>Acidocella</taxon>
    </lineage>
</organism>
<comment type="function">
    <text evidence="6">Catalyzes the GTP-dependent phosphorylation of 5-hydroxy-L-lysine.</text>
</comment>
<evidence type="ECO:0000256" key="7">
    <source>
        <dbReference type="ARBA" id="ARBA00038873"/>
    </source>
</evidence>
<reference evidence="10 11" key="1">
    <citation type="submission" date="2012-11" db="EMBL/GenBank/DDBJ databases">
        <title>Whole genome sequence of Acidocella aminolytica 101 = DSM 11237.</title>
        <authorList>
            <person name="Azuma Y."/>
            <person name="Higashiura N."/>
            <person name="Hirakawa H."/>
            <person name="Matsushita K."/>
        </authorList>
    </citation>
    <scope>NUCLEOTIDE SEQUENCE [LARGE SCALE GENOMIC DNA]</scope>
    <source>
        <strain evidence="11">101 / DSM 11237</strain>
    </source>
</reference>
<dbReference type="InterPro" id="IPR011009">
    <property type="entry name" value="Kinase-like_dom_sf"/>
</dbReference>
<proteinExistence type="predicted"/>
<evidence type="ECO:0000256" key="3">
    <source>
        <dbReference type="ARBA" id="ARBA00022679"/>
    </source>
</evidence>
<dbReference type="SUPFAM" id="SSF56112">
    <property type="entry name" value="Protein kinase-like (PK-like)"/>
    <property type="match status" value="1"/>
</dbReference>
<evidence type="ECO:0000256" key="1">
    <source>
        <dbReference type="ARBA" id="ARBA00004496"/>
    </source>
</evidence>
<dbReference type="GO" id="GO:0008483">
    <property type="term" value="F:transaminase activity"/>
    <property type="evidence" value="ECO:0007669"/>
    <property type="project" value="UniProtKB-KW"/>
</dbReference>
<dbReference type="PANTHER" id="PTHR21064">
    <property type="entry name" value="AMINOGLYCOSIDE PHOSPHOTRANSFERASE DOMAIN-CONTAINING PROTEIN-RELATED"/>
    <property type="match status" value="1"/>
</dbReference>
<dbReference type="EMBL" id="BANC01000118">
    <property type="protein sequence ID" value="GAN81829.1"/>
    <property type="molecule type" value="Genomic_DNA"/>
</dbReference>
<evidence type="ECO:0000313" key="10">
    <source>
        <dbReference type="EMBL" id="GAN81829.1"/>
    </source>
</evidence>
<evidence type="ECO:0000313" key="11">
    <source>
        <dbReference type="Proteomes" id="UP000032668"/>
    </source>
</evidence>
<dbReference type="Pfam" id="PF01636">
    <property type="entry name" value="APH"/>
    <property type="match status" value="1"/>
</dbReference>
<gene>
    <name evidence="10" type="ORF">Aam_120_013</name>
</gene>
<dbReference type="GO" id="GO:0047992">
    <property type="term" value="F:hydroxylysine kinase activity"/>
    <property type="evidence" value="ECO:0007669"/>
    <property type="project" value="UniProtKB-EC"/>
</dbReference>
<dbReference type="InterPro" id="IPR050249">
    <property type="entry name" value="Pseudomonas-type_ThrB"/>
</dbReference>
<protein>
    <recommendedName>
        <fullName evidence="8">Hydroxylysine kinase</fullName>
        <ecNumber evidence="7">2.7.1.81</ecNumber>
    </recommendedName>
</protein>
<evidence type="ECO:0000259" key="9">
    <source>
        <dbReference type="Pfam" id="PF01636"/>
    </source>
</evidence>
<dbReference type="GO" id="GO:0005737">
    <property type="term" value="C:cytoplasm"/>
    <property type="evidence" value="ECO:0007669"/>
    <property type="project" value="UniProtKB-SubCell"/>
</dbReference>
<accession>A0A0D6PM05</accession>
<comment type="catalytic activity">
    <reaction evidence="5">
        <text>(5R)-5-hydroxy-L-lysine + GTP = (5R)-5-phosphooxy-L-lysine + GDP + H(+)</text>
        <dbReference type="Rhea" id="RHEA:19049"/>
        <dbReference type="ChEBI" id="CHEBI:15378"/>
        <dbReference type="ChEBI" id="CHEBI:37565"/>
        <dbReference type="ChEBI" id="CHEBI:57882"/>
        <dbReference type="ChEBI" id="CHEBI:58189"/>
        <dbReference type="ChEBI" id="CHEBI:58357"/>
        <dbReference type="EC" id="2.7.1.81"/>
    </reaction>
</comment>
<name>A0A0D6PM05_9PROT</name>
<evidence type="ECO:0000256" key="4">
    <source>
        <dbReference type="ARBA" id="ARBA00022777"/>
    </source>
</evidence>
<keyword evidence="11" id="KW-1185">Reference proteome</keyword>
<evidence type="ECO:0000256" key="8">
    <source>
        <dbReference type="ARBA" id="ARBA00040505"/>
    </source>
</evidence>
<dbReference type="InterPro" id="IPR002575">
    <property type="entry name" value="Aminoglycoside_PTrfase"/>
</dbReference>
<dbReference type="RefSeq" id="WP_048880215.1">
    <property type="nucleotide sequence ID" value="NZ_BANC01000118.1"/>
</dbReference>
<feature type="domain" description="Aminoglycoside phosphotransferase" evidence="9">
    <location>
        <begin position="29"/>
        <end position="251"/>
    </location>
</feature>
<dbReference type="PANTHER" id="PTHR21064:SF1">
    <property type="entry name" value="HYDROXYLYSINE KINASE"/>
    <property type="match status" value="1"/>
</dbReference>
<dbReference type="OrthoDB" id="156345at2"/>
<dbReference type="AlphaFoldDB" id="A0A0D6PM05"/>
<keyword evidence="3 10" id="KW-0808">Transferase</keyword>
<dbReference type="STRING" id="1120923.SAMN02746095_03756"/>
<evidence type="ECO:0000256" key="5">
    <source>
        <dbReference type="ARBA" id="ARBA00036820"/>
    </source>
</evidence>
<sequence>MTILNEYEAATAAQRLGLPGSATLLASERDLTFRLRTQACDYVLKICHPDEDAQMIALQLRVLRHLEATVPALPVPRVAGAARLEFADRQARETYILSWLPGMPLHDHPGGTAQAFALGQMMAGMAQALASLKPPAKAPEQLWDIYRALEIIPKLEGAEPHHSALVEPVLEEFATITKPGLDRLPAQLIHNDFNPHNLFVDKSNPAHVTGVIDFGDITVAPRVNDLAVALSYRLPHASLRATIPDWLAGYESISPLSDAEQDLLPRLIRARMAMTITIASWRARRTPENAAYILRYRDGAEHCLAAGEGFFNDLFKRTNHV</sequence>
<evidence type="ECO:0000256" key="2">
    <source>
        <dbReference type="ARBA" id="ARBA00022490"/>
    </source>
</evidence>
<evidence type="ECO:0000256" key="6">
    <source>
        <dbReference type="ARBA" id="ARBA00037368"/>
    </source>
</evidence>